<name>A0A2I0TLL6_LIMLA</name>
<evidence type="ECO:0000313" key="1">
    <source>
        <dbReference type="EMBL" id="PKU34699.1"/>
    </source>
</evidence>
<reference evidence="2" key="1">
    <citation type="submission" date="2017-11" db="EMBL/GenBank/DDBJ databases">
        <authorList>
            <person name="Lima N.C."/>
            <person name="Parody-Merino A.M."/>
            <person name="Battley P.F."/>
            <person name="Fidler A.E."/>
            <person name="Prosdocimi F."/>
        </authorList>
    </citation>
    <scope>NUCLEOTIDE SEQUENCE [LARGE SCALE GENOMIC DNA]</scope>
</reference>
<reference evidence="2" key="2">
    <citation type="submission" date="2017-12" db="EMBL/GenBank/DDBJ databases">
        <title>Genome sequence of the Bar-tailed Godwit (Limosa lapponica baueri).</title>
        <authorList>
            <person name="Lima N.C.B."/>
            <person name="Parody-Merino A.M."/>
            <person name="Battley P.F."/>
            <person name="Fidler A.E."/>
            <person name="Prosdocimi F."/>
        </authorList>
    </citation>
    <scope>NUCLEOTIDE SEQUENCE [LARGE SCALE GENOMIC DNA]</scope>
</reference>
<dbReference type="EMBL" id="KZ508874">
    <property type="protein sequence ID" value="PKU34699.1"/>
    <property type="molecule type" value="Genomic_DNA"/>
</dbReference>
<dbReference type="AlphaFoldDB" id="A0A2I0TLL6"/>
<proteinExistence type="predicted"/>
<sequence>MSPEAVQKIINTNCTNCEFSPDALNLYLIRLMSNMFHRKIQRNIKATLSHEPSPPEELRMESSQKREQRYLRIHTTFSSPWFGLASDCDTTKWLLQHRLFKSATAEEVENFETLGAVCKEEHSVTEDMNDTGQVTGVTTIWPKDTCQVKNLGGDVLQEESAREMTRESQQKTKSTEDDVCGDVRACARALAFVRAIKKRLSLRILLAEYERSPTKGAESKFQLEVNELTPFLAKLNLNQSWMSTN</sequence>
<keyword evidence="2" id="KW-1185">Reference proteome</keyword>
<accession>A0A2I0TLL6</accession>
<evidence type="ECO:0000313" key="2">
    <source>
        <dbReference type="Proteomes" id="UP000233556"/>
    </source>
</evidence>
<organism evidence="1 2">
    <name type="scientific">Limosa lapponica baueri</name>
    <dbReference type="NCBI Taxonomy" id="1758121"/>
    <lineage>
        <taxon>Eukaryota</taxon>
        <taxon>Metazoa</taxon>
        <taxon>Chordata</taxon>
        <taxon>Craniata</taxon>
        <taxon>Vertebrata</taxon>
        <taxon>Euteleostomi</taxon>
        <taxon>Archelosauria</taxon>
        <taxon>Archosauria</taxon>
        <taxon>Dinosauria</taxon>
        <taxon>Saurischia</taxon>
        <taxon>Theropoda</taxon>
        <taxon>Coelurosauria</taxon>
        <taxon>Aves</taxon>
        <taxon>Neognathae</taxon>
        <taxon>Neoaves</taxon>
        <taxon>Charadriiformes</taxon>
        <taxon>Scolopacidae</taxon>
        <taxon>Limosa</taxon>
    </lineage>
</organism>
<protein>
    <submittedName>
        <fullName evidence="1">Uncharacterized protein</fullName>
    </submittedName>
</protein>
<gene>
    <name evidence="1" type="ORF">llap_14997</name>
</gene>
<dbReference type="Proteomes" id="UP000233556">
    <property type="component" value="Unassembled WGS sequence"/>
</dbReference>